<keyword evidence="5 7" id="KW-1133">Transmembrane helix</keyword>
<feature type="transmembrane region" description="Helical" evidence="7">
    <location>
        <begin position="229"/>
        <end position="254"/>
    </location>
</feature>
<feature type="transmembrane region" description="Helical" evidence="7">
    <location>
        <begin position="385"/>
        <end position="404"/>
    </location>
</feature>
<dbReference type="CDD" id="cd06173">
    <property type="entry name" value="MFS_MefA_like"/>
    <property type="match status" value="1"/>
</dbReference>
<evidence type="ECO:0000313" key="10">
    <source>
        <dbReference type="Proteomes" id="UP000034881"/>
    </source>
</evidence>
<keyword evidence="4 7" id="KW-0812">Transmembrane</keyword>
<evidence type="ECO:0000256" key="5">
    <source>
        <dbReference type="ARBA" id="ARBA00022989"/>
    </source>
</evidence>
<evidence type="ECO:0000256" key="1">
    <source>
        <dbReference type="ARBA" id="ARBA00004651"/>
    </source>
</evidence>
<name>A0A0G0QP60_9BACT</name>
<feature type="transmembrane region" description="Helical" evidence="7">
    <location>
        <begin position="291"/>
        <end position="311"/>
    </location>
</feature>
<feature type="transmembrane region" description="Helical" evidence="7">
    <location>
        <begin position="317"/>
        <end position="336"/>
    </location>
</feature>
<feature type="transmembrane region" description="Helical" evidence="7">
    <location>
        <begin position="55"/>
        <end position="76"/>
    </location>
</feature>
<feature type="domain" description="Major facilitator superfamily (MFS) profile" evidence="8">
    <location>
        <begin position="22"/>
        <end position="411"/>
    </location>
</feature>
<comment type="caution">
    <text evidence="9">The sequence shown here is derived from an EMBL/GenBank/DDBJ whole genome shotgun (WGS) entry which is preliminary data.</text>
</comment>
<dbReference type="Proteomes" id="UP000034881">
    <property type="component" value="Unassembled WGS sequence"/>
</dbReference>
<dbReference type="Gene3D" id="1.20.1250.20">
    <property type="entry name" value="MFS general substrate transporter like domains"/>
    <property type="match status" value="1"/>
</dbReference>
<dbReference type="PANTHER" id="PTHR23513">
    <property type="entry name" value="INTEGRAL MEMBRANE EFFLUX PROTEIN-RELATED"/>
    <property type="match status" value="1"/>
</dbReference>
<feature type="transmembrane region" description="Helical" evidence="7">
    <location>
        <begin position="25"/>
        <end position="49"/>
    </location>
</feature>
<dbReference type="AlphaFoldDB" id="A0A0G0QP60"/>
<dbReference type="GO" id="GO:0005886">
    <property type="term" value="C:plasma membrane"/>
    <property type="evidence" value="ECO:0007669"/>
    <property type="project" value="UniProtKB-SubCell"/>
</dbReference>
<sequence>MTAQQALLDKIYQQFPALKHKNFRLYFTGQLISFTGTWLQGVAWGWLVFNLTGSPFWLGIVSALSTLPILFLAPFGGLLAEKFSRKKVLYFTQGSSLLLAFILGLLTLAHAINLPILLLLALLAGTINALDNPATQAFMVDIVDKEDIPSAVGLNSSIINTGVVIGSAIAGFLIALIGVGNIFLINALSFLAILASLYFIKLETNIIKSKENPILAIKEGITYSFNHPLIFILLLSAGVGSIFCFSQATIMPVFAKNVFHSGSSGLGYLLSVTGLGALSGSLIVSSKSKKYHAIHLMVIGNIIFLLSSFIFTLSSSIYLAAGMLFFSGLGMNLQFATMHATVQRLVKEEFRSRVTSLYFLMFAGLGPLGNIFIGSASSAFGPQTAIRICLFIVSLYAIGVYLYAVRKQEQLREYTQKLQPVFTYTKD</sequence>
<dbReference type="InterPro" id="IPR022324">
    <property type="entry name" value="Bacilysin_exporter_BacE_put"/>
</dbReference>
<evidence type="ECO:0000313" key="9">
    <source>
        <dbReference type="EMBL" id="KKR41918.1"/>
    </source>
</evidence>
<keyword evidence="3" id="KW-1003">Cell membrane</keyword>
<protein>
    <submittedName>
        <fullName evidence="9">Permease</fullName>
    </submittedName>
</protein>
<dbReference type="Pfam" id="PF05977">
    <property type="entry name" value="MFS_3"/>
    <property type="match status" value="1"/>
</dbReference>
<dbReference type="InterPro" id="IPR036259">
    <property type="entry name" value="MFS_trans_sf"/>
</dbReference>
<gene>
    <name evidence="9" type="ORF">UT77_C0005G0033</name>
</gene>
<reference evidence="9 10" key="1">
    <citation type="journal article" date="2015" name="Nature">
        <title>rRNA introns, odd ribosomes, and small enigmatic genomes across a large radiation of phyla.</title>
        <authorList>
            <person name="Brown C.T."/>
            <person name="Hug L.A."/>
            <person name="Thomas B.C."/>
            <person name="Sharon I."/>
            <person name="Castelle C.J."/>
            <person name="Singh A."/>
            <person name="Wilkins M.J."/>
            <person name="Williams K.H."/>
            <person name="Banfield J.F."/>
        </authorList>
    </citation>
    <scope>NUCLEOTIDE SEQUENCE [LARGE SCALE GENOMIC DNA]</scope>
</reference>
<dbReference type="PRINTS" id="PR01988">
    <property type="entry name" value="EXPORTERBACE"/>
</dbReference>
<dbReference type="PANTHER" id="PTHR23513:SF11">
    <property type="entry name" value="STAPHYLOFERRIN A TRANSPORTER"/>
    <property type="match status" value="1"/>
</dbReference>
<dbReference type="EMBL" id="LBYB01000005">
    <property type="protein sequence ID" value="KKR41918.1"/>
    <property type="molecule type" value="Genomic_DNA"/>
</dbReference>
<dbReference type="SUPFAM" id="SSF103473">
    <property type="entry name" value="MFS general substrate transporter"/>
    <property type="match status" value="1"/>
</dbReference>
<keyword evidence="2" id="KW-0813">Transport</keyword>
<evidence type="ECO:0000256" key="7">
    <source>
        <dbReference type="SAM" id="Phobius"/>
    </source>
</evidence>
<dbReference type="InterPro" id="IPR010290">
    <property type="entry name" value="TM_effector"/>
</dbReference>
<proteinExistence type="predicted"/>
<accession>A0A0G0QP60</accession>
<feature type="transmembrane region" description="Helical" evidence="7">
    <location>
        <begin position="112"/>
        <end position="130"/>
    </location>
</feature>
<comment type="subcellular location">
    <subcellularLocation>
        <location evidence="1">Cell membrane</location>
        <topology evidence="1">Multi-pass membrane protein</topology>
    </subcellularLocation>
</comment>
<evidence type="ECO:0000259" key="8">
    <source>
        <dbReference type="PROSITE" id="PS50850"/>
    </source>
</evidence>
<evidence type="ECO:0000256" key="3">
    <source>
        <dbReference type="ARBA" id="ARBA00022475"/>
    </source>
</evidence>
<organism evidence="9 10">
    <name type="scientific">Candidatus Daviesbacteria bacterium GW2011_GWC2_40_12</name>
    <dbReference type="NCBI Taxonomy" id="1618431"/>
    <lineage>
        <taxon>Bacteria</taxon>
        <taxon>Candidatus Daviesiibacteriota</taxon>
    </lineage>
</organism>
<feature type="transmembrane region" description="Helical" evidence="7">
    <location>
        <begin position="88"/>
        <end position="106"/>
    </location>
</feature>
<dbReference type="InterPro" id="IPR020846">
    <property type="entry name" value="MFS_dom"/>
</dbReference>
<dbReference type="GO" id="GO:0022857">
    <property type="term" value="F:transmembrane transporter activity"/>
    <property type="evidence" value="ECO:0007669"/>
    <property type="project" value="InterPro"/>
</dbReference>
<feature type="transmembrane region" description="Helical" evidence="7">
    <location>
        <begin position="151"/>
        <end position="176"/>
    </location>
</feature>
<feature type="transmembrane region" description="Helical" evidence="7">
    <location>
        <begin position="266"/>
        <end position="284"/>
    </location>
</feature>
<feature type="transmembrane region" description="Helical" evidence="7">
    <location>
        <begin position="182"/>
        <end position="200"/>
    </location>
</feature>
<keyword evidence="6 7" id="KW-0472">Membrane</keyword>
<evidence type="ECO:0000256" key="4">
    <source>
        <dbReference type="ARBA" id="ARBA00022692"/>
    </source>
</evidence>
<evidence type="ECO:0000256" key="6">
    <source>
        <dbReference type="ARBA" id="ARBA00023136"/>
    </source>
</evidence>
<evidence type="ECO:0000256" key="2">
    <source>
        <dbReference type="ARBA" id="ARBA00022448"/>
    </source>
</evidence>
<feature type="transmembrane region" description="Helical" evidence="7">
    <location>
        <begin position="357"/>
        <end position="379"/>
    </location>
</feature>
<dbReference type="PROSITE" id="PS50850">
    <property type="entry name" value="MFS"/>
    <property type="match status" value="1"/>
</dbReference>